<dbReference type="PROSITE" id="PS51665">
    <property type="entry name" value="ENKURIN"/>
    <property type="match status" value="1"/>
</dbReference>
<evidence type="ECO:0000256" key="4">
    <source>
        <dbReference type="ARBA" id="ARBA00023212"/>
    </source>
</evidence>
<feature type="region of interest" description="Disordered" evidence="6">
    <location>
        <begin position="117"/>
        <end position="138"/>
    </location>
</feature>
<dbReference type="Proteomes" id="UP001178508">
    <property type="component" value="Chromosome 20"/>
</dbReference>
<evidence type="ECO:0000259" key="7">
    <source>
        <dbReference type="PROSITE" id="PS51665"/>
    </source>
</evidence>
<evidence type="ECO:0000256" key="6">
    <source>
        <dbReference type="SAM" id="MobiDB-lite"/>
    </source>
</evidence>
<keyword evidence="5" id="KW-0966">Cell projection</keyword>
<dbReference type="PANTHER" id="PTHR21490:SF0">
    <property type="entry name" value="ENKURIN"/>
    <property type="match status" value="1"/>
</dbReference>
<dbReference type="InterPro" id="IPR027012">
    <property type="entry name" value="Enkurin_dom"/>
</dbReference>
<organism evidence="8 9">
    <name type="scientific">Xyrichtys novacula</name>
    <name type="common">Pearly razorfish</name>
    <name type="synonym">Hemipteronotus novacula</name>
    <dbReference type="NCBI Taxonomy" id="13765"/>
    <lineage>
        <taxon>Eukaryota</taxon>
        <taxon>Metazoa</taxon>
        <taxon>Chordata</taxon>
        <taxon>Craniata</taxon>
        <taxon>Vertebrata</taxon>
        <taxon>Euteleostomi</taxon>
        <taxon>Actinopterygii</taxon>
        <taxon>Neopterygii</taxon>
        <taxon>Teleostei</taxon>
        <taxon>Neoteleostei</taxon>
        <taxon>Acanthomorphata</taxon>
        <taxon>Eupercaria</taxon>
        <taxon>Labriformes</taxon>
        <taxon>Labridae</taxon>
        <taxon>Xyrichtys</taxon>
    </lineage>
</organism>
<protein>
    <submittedName>
        <fullName evidence="8">Enkurin</fullName>
    </submittedName>
</protein>
<proteinExistence type="predicted"/>
<dbReference type="GO" id="GO:0001669">
    <property type="term" value="C:acrosomal vesicle"/>
    <property type="evidence" value="ECO:0007669"/>
    <property type="project" value="TreeGrafter"/>
</dbReference>
<keyword evidence="3" id="KW-0963">Cytoplasm</keyword>
<reference evidence="8" key="1">
    <citation type="submission" date="2023-08" db="EMBL/GenBank/DDBJ databases">
        <authorList>
            <person name="Alioto T."/>
            <person name="Alioto T."/>
            <person name="Gomez Garrido J."/>
        </authorList>
    </citation>
    <scope>NUCLEOTIDE SEQUENCE</scope>
</reference>
<dbReference type="GO" id="GO:0005879">
    <property type="term" value="C:axonemal microtubule"/>
    <property type="evidence" value="ECO:0007669"/>
    <property type="project" value="TreeGrafter"/>
</dbReference>
<comment type="subcellular location">
    <subcellularLocation>
        <location evidence="1">Cell projection</location>
        <location evidence="1">Cilium</location>
    </subcellularLocation>
    <subcellularLocation>
        <location evidence="2">Cytoplasm</location>
        <location evidence="2">Cytoskeleton</location>
    </subcellularLocation>
</comment>
<dbReference type="AlphaFoldDB" id="A0AAV1HD35"/>
<keyword evidence="4" id="KW-0206">Cytoskeleton</keyword>
<dbReference type="InterPro" id="IPR052102">
    <property type="entry name" value="Enkurin_domain-protein"/>
</dbReference>
<feature type="compositionally biased region" description="Basic and acidic residues" evidence="6">
    <location>
        <begin position="70"/>
        <end position="84"/>
    </location>
</feature>
<evidence type="ECO:0000256" key="5">
    <source>
        <dbReference type="ARBA" id="ARBA00023273"/>
    </source>
</evidence>
<sequence length="255" mass="29693">MSGFVYPLESVYSVLPNEEIGTQKPPRYMSKFRPTVILEHKSTKDVARTMGPAKVEMPSPDKYLKKHSKESRLPEKAPGLRETRSYSARKPPVPARTDQPLMGLQTKRDFLKTAPAVPVKPRPTCVDTRKGHKQPLENSGLLPKYIKKKDFGEVPEYLQQRNAEQRRAQEELRNFLEEQKEQGAMKQLSEEERQKILEGLKKNWDLVYHEYQGISLVIDTITKKAHKMQLEEKMEQLHKDINLIERFKTIYIPQN</sequence>
<gene>
    <name evidence="8" type="ORF">XNOV1_A027611</name>
</gene>
<dbReference type="GO" id="GO:0005516">
    <property type="term" value="F:calmodulin binding"/>
    <property type="evidence" value="ECO:0007669"/>
    <property type="project" value="TreeGrafter"/>
</dbReference>
<evidence type="ECO:0000256" key="2">
    <source>
        <dbReference type="ARBA" id="ARBA00004245"/>
    </source>
</evidence>
<name>A0AAV1HD35_XYRNO</name>
<feature type="region of interest" description="Disordered" evidence="6">
    <location>
        <begin position="52"/>
        <end position="99"/>
    </location>
</feature>
<dbReference type="Pfam" id="PF13864">
    <property type="entry name" value="Enkurin"/>
    <property type="match status" value="1"/>
</dbReference>
<evidence type="ECO:0000256" key="3">
    <source>
        <dbReference type="ARBA" id="ARBA00022490"/>
    </source>
</evidence>
<dbReference type="PANTHER" id="PTHR21490">
    <property type="entry name" value="ENKURIN-RELATED"/>
    <property type="match status" value="1"/>
</dbReference>
<evidence type="ECO:0000313" key="9">
    <source>
        <dbReference type="Proteomes" id="UP001178508"/>
    </source>
</evidence>
<evidence type="ECO:0000313" key="8">
    <source>
        <dbReference type="EMBL" id="CAJ1082674.1"/>
    </source>
</evidence>
<dbReference type="EMBL" id="OY660883">
    <property type="protein sequence ID" value="CAJ1082674.1"/>
    <property type="molecule type" value="Genomic_DNA"/>
</dbReference>
<evidence type="ECO:0000256" key="1">
    <source>
        <dbReference type="ARBA" id="ARBA00004138"/>
    </source>
</evidence>
<accession>A0AAV1HD35</accession>
<keyword evidence="9" id="KW-1185">Reference proteome</keyword>
<feature type="domain" description="Enkurin" evidence="7">
    <location>
        <begin position="160"/>
        <end position="252"/>
    </location>
</feature>